<dbReference type="Gene3D" id="3.40.50.720">
    <property type="entry name" value="NAD(P)-binding Rossmann-like Domain"/>
    <property type="match status" value="2"/>
</dbReference>
<gene>
    <name evidence="7" type="ORF">B7O98_04400</name>
</gene>
<evidence type="ECO:0000259" key="6">
    <source>
        <dbReference type="Pfam" id="PF02826"/>
    </source>
</evidence>
<evidence type="ECO:0000313" key="8">
    <source>
        <dbReference type="Proteomes" id="UP000244093"/>
    </source>
</evidence>
<dbReference type="InterPro" id="IPR029752">
    <property type="entry name" value="D-isomer_DH_CS1"/>
</dbReference>
<keyword evidence="3" id="KW-0520">NAD</keyword>
<feature type="domain" description="D-isomer specific 2-hydroxyacid dehydrogenase catalytic" evidence="5">
    <location>
        <begin position="18"/>
        <end position="323"/>
    </location>
</feature>
<dbReference type="Proteomes" id="UP000244093">
    <property type="component" value="Unassembled WGS sequence"/>
</dbReference>
<evidence type="ECO:0000256" key="2">
    <source>
        <dbReference type="ARBA" id="ARBA00023002"/>
    </source>
</evidence>
<keyword evidence="2 4" id="KW-0560">Oxidoreductase</keyword>
<dbReference type="InterPro" id="IPR006140">
    <property type="entry name" value="D-isomer_DH_NAD-bd"/>
</dbReference>
<dbReference type="PANTHER" id="PTHR43026">
    <property type="entry name" value="2-HYDROXYACID DEHYDROGENASE HOMOLOG 1-RELATED"/>
    <property type="match status" value="1"/>
</dbReference>
<dbReference type="AlphaFoldDB" id="A0A2R7Y7Z7"/>
<dbReference type="EMBL" id="NBVN01000002">
    <property type="protein sequence ID" value="PUA33658.1"/>
    <property type="molecule type" value="Genomic_DNA"/>
</dbReference>
<dbReference type="PROSITE" id="PS00065">
    <property type="entry name" value="D_2_HYDROXYACID_DH_1"/>
    <property type="match status" value="1"/>
</dbReference>
<dbReference type="SUPFAM" id="SSF52283">
    <property type="entry name" value="Formate/glycerate dehydrogenase catalytic domain-like"/>
    <property type="match status" value="1"/>
</dbReference>
<comment type="similarity">
    <text evidence="1 4">Belongs to the D-isomer specific 2-hydroxyacid dehydrogenase family.</text>
</comment>
<dbReference type="PANTHER" id="PTHR43026:SF1">
    <property type="entry name" value="2-HYDROXYACID DEHYDROGENASE HOMOLOG 1-RELATED"/>
    <property type="match status" value="1"/>
</dbReference>
<evidence type="ECO:0000256" key="1">
    <source>
        <dbReference type="ARBA" id="ARBA00005854"/>
    </source>
</evidence>
<dbReference type="Pfam" id="PF00389">
    <property type="entry name" value="2-Hacid_dh"/>
    <property type="match status" value="1"/>
</dbReference>
<evidence type="ECO:0000256" key="4">
    <source>
        <dbReference type="RuleBase" id="RU003719"/>
    </source>
</evidence>
<dbReference type="GO" id="GO:0008720">
    <property type="term" value="F:D-lactate dehydrogenase (NAD+) activity"/>
    <property type="evidence" value="ECO:0007669"/>
    <property type="project" value="TreeGrafter"/>
</dbReference>
<dbReference type="CDD" id="cd12177">
    <property type="entry name" value="2-Hacid_dh_12"/>
    <property type="match status" value="1"/>
</dbReference>
<protein>
    <submittedName>
        <fullName evidence="7">Hydroxyacid dehydrogenase</fullName>
    </submittedName>
</protein>
<evidence type="ECO:0000256" key="3">
    <source>
        <dbReference type="ARBA" id="ARBA00023027"/>
    </source>
</evidence>
<evidence type="ECO:0000259" key="5">
    <source>
        <dbReference type="Pfam" id="PF00389"/>
    </source>
</evidence>
<comment type="caution">
    <text evidence="7">The sequence shown here is derived from an EMBL/GenBank/DDBJ whole genome shotgun (WGS) entry which is preliminary data.</text>
</comment>
<dbReference type="InterPro" id="IPR029753">
    <property type="entry name" value="D-isomer_DH_CS"/>
</dbReference>
<dbReference type="FunFam" id="3.40.50.720:FF:000203">
    <property type="entry name" value="D-3-phosphoglycerate dehydrogenase (SerA)"/>
    <property type="match status" value="1"/>
</dbReference>
<accession>A0A2R7Y7Z7</accession>
<proteinExistence type="inferred from homology"/>
<dbReference type="GO" id="GO:0051287">
    <property type="term" value="F:NAD binding"/>
    <property type="evidence" value="ECO:0007669"/>
    <property type="project" value="InterPro"/>
</dbReference>
<dbReference type="Pfam" id="PF02826">
    <property type="entry name" value="2-Hacid_dh_C"/>
    <property type="match status" value="1"/>
</dbReference>
<dbReference type="InterPro" id="IPR036291">
    <property type="entry name" value="NAD(P)-bd_dom_sf"/>
</dbReference>
<sequence length="334" mass="36983">MNVNIAVVNSKSFGRYTNAVEELKKLGRVEFIEVPKDINGKELAKVLNGFQFVIASVTPYYSAEFFDLNNDVLMIVRHGIGVDNIDLRAAERHGVVVARVPGYVEREAVAEHTVALMISALRMVPQSYIAVKEGRWGDRAKFIGRELPNLTVGVIGFGNIGSRVAEILAKGFNSKIVVYDPYVSKEAVEALGYRYVSDLKELFKVSDIVTLHAALTKENYHMVNKDVLFNAKEGIIIVNTARGELIDEQALCEALDKGIVSAVAMDVVEGEPISAEHRLLKYGNVIITPHIAAYTWEALKGMDMAMVYAIKNFIDGKPIDGVVVLPKNLRRRSF</sequence>
<reference evidence="7 8" key="1">
    <citation type="journal article" date="2018" name="Syst. Appl. Microbiol.">
        <title>A new symbiotic nanoarchaeote (Candidatus Nanoclepta minutus) and its host (Zestosphaera tikiterensis gen. nov., sp. nov.) from a New Zealand hot spring.</title>
        <authorList>
            <person name="St John E."/>
            <person name="Liu Y."/>
            <person name="Podar M."/>
            <person name="Stott M.B."/>
            <person name="Meneghin J."/>
            <person name="Chen Z."/>
            <person name="Lagutin K."/>
            <person name="Mitchell K."/>
            <person name="Reysenbach A.L."/>
        </authorList>
    </citation>
    <scope>NUCLEOTIDE SEQUENCE [LARGE SCALE GENOMIC DNA]</scope>
    <source>
        <strain evidence="7">NZ3</strain>
    </source>
</reference>
<evidence type="ECO:0000313" key="7">
    <source>
        <dbReference type="EMBL" id="PUA33658.1"/>
    </source>
</evidence>
<dbReference type="InterPro" id="IPR058205">
    <property type="entry name" value="D-LDH-like"/>
</dbReference>
<dbReference type="InterPro" id="IPR006139">
    <property type="entry name" value="D-isomer_2_OHA_DH_cat_dom"/>
</dbReference>
<dbReference type="SUPFAM" id="SSF51735">
    <property type="entry name" value="NAD(P)-binding Rossmann-fold domains"/>
    <property type="match status" value="1"/>
</dbReference>
<name>A0A2R7Y7Z7_9CREN</name>
<feature type="domain" description="D-isomer specific 2-hydroxyacid dehydrogenase NAD-binding" evidence="6">
    <location>
        <begin position="114"/>
        <end position="292"/>
    </location>
</feature>
<organism evidence="7 8">
    <name type="scientific">Zestosphaera tikiterensis</name>
    <dbReference type="NCBI Taxonomy" id="1973259"/>
    <lineage>
        <taxon>Archaea</taxon>
        <taxon>Thermoproteota</taxon>
        <taxon>Thermoprotei</taxon>
        <taxon>Desulfurococcales</taxon>
        <taxon>Desulfurococcaceae</taxon>
        <taxon>Zestosphaera</taxon>
    </lineage>
</organism>
<dbReference type="PROSITE" id="PS00671">
    <property type="entry name" value="D_2_HYDROXYACID_DH_3"/>
    <property type="match status" value="1"/>
</dbReference>